<dbReference type="PANTHER" id="PTHR47506:SF6">
    <property type="entry name" value="HTH-TYPE TRANSCRIPTIONAL REPRESSOR NEMR"/>
    <property type="match status" value="1"/>
</dbReference>
<dbReference type="Gene3D" id="1.10.357.10">
    <property type="entry name" value="Tetracycline Repressor, domain 2"/>
    <property type="match status" value="1"/>
</dbReference>
<gene>
    <name evidence="6" type="ORF">A9A72_12217</name>
</gene>
<dbReference type="EMBL" id="VNHQ01000012">
    <property type="protein sequence ID" value="TYP64898.1"/>
    <property type="molecule type" value="Genomic_DNA"/>
</dbReference>
<dbReference type="Proteomes" id="UP000324282">
    <property type="component" value="Unassembled WGS sequence"/>
</dbReference>
<dbReference type="InterPro" id="IPR011075">
    <property type="entry name" value="TetR_C"/>
</dbReference>
<keyword evidence="1" id="KW-0805">Transcription regulation</keyword>
<dbReference type="SUPFAM" id="SSF48498">
    <property type="entry name" value="Tetracyclin repressor-like, C-terminal domain"/>
    <property type="match status" value="1"/>
</dbReference>
<dbReference type="GO" id="GO:0003677">
    <property type="term" value="F:DNA binding"/>
    <property type="evidence" value="ECO:0007669"/>
    <property type="project" value="UniProtKB-UniRule"/>
</dbReference>
<dbReference type="InterPro" id="IPR001647">
    <property type="entry name" value="HTH_TetR"/>
</dbReference>
<dbReference type="PRINTS" id="PR00455">
    <property type="entry name" value="HTHTETR"/>
</dbReference>
<evidence type="ECO:0000256" key="1">
    <source>
        <dbReference type="ARBA" id="ARBA00023015"/>
    </source>
</evidence>
<proteinExistence type="predicted"/>
<dbReference type="PANTHER" id="PTHR47506">
    <property type="entry name" value="TRANSCRIPTIONAL REGULATORY PROTEIN"/>
    <property type="match status" value="1"/>
</dbReference>
<dbReference type="Pfam" id="PF16925">
    <property type="entry name" value="TetR_C_13"/>
    <property type="match status" value="1"/>
</dbReference>
<dbReference type="InterPro" id="IPR036271">
    <property type="entry name" value="Tet_transcr_reg_TetR-rel_C_sf"/>
</dbReference>
<dbReference type="Pfam" id="PF00440">
    <property type="entry name" value="TetR_N"/>
    <property type="match status" value="1"/>
</dbReference>
<evidence type="ECO:0000313" key="6">
    <source>
        <dbReference type="EMBL" id="TYP64898.1"/>
    </source>
</evidence>
<dbReference type="RefSeq" id="WP_148924443.1">
    <property type="nucleotide sequence ID" value="NZ_VNHQ01000012.1"/>
</dbReference>
<organism evidence="6 7">
    <name type="scientific">Stutzerimonas stutzeri</name>
    <name type="common">Pseudomonas stutzeri</name>
    <dbReference type="NCBI Taxonomy" id="316"/>
    <lineage>
        <taxon>Bacteria</taxon>
        <taxon>Pseudomonadati</taxon>
        <taxon>Pseudomonadota</taxon>
        <taxon>Gammaproteobacteria</taxon>
        <taxon>Pseudomonadales</taxon>
        <taxon>Pseudomonadaceae</taxon>
        <taxon>Stutzerimonas</taxon>
    </lineage>
</organism>
<sequence>MTIAKTHARRGRPPNAQREYGDTRELLLRCGMEIFAEQGFAATGIDAVLRRVSVPKGSFYHYFDSKEAFGQAVLQRYADYFGRKLDRWLLDETELPLRRIRHFVDDAKEGMKKHEFRRGCLVGNLGQEVIVLPESFRNKLENILLDWQRRLADCLRQAASQRQICLSSNCDDLSAYFWIGWEGAVMRARLVRDAAPLEVFAAGFLAGITR</sequence>
<keyword evidence="3" id="KW-0804">Transcription</keyword>
<dbReference type="AlphaFoldDB" id="A0A5S5BEM2"/>
<name>A0A5S5BEM2_STUST</name>
<protein>
    <submittedName>
        <fullName evidence="6">TetR family transcriptional regulator</fullName>
    </submittedName>
</protein>
<comment type="caution">
    <text evidence="6">The sequence shown here is derived from an EMBL/GenBank/DDBJ whole genome shotgun (WGS) entry which is preliminary data.</text>
</comment>
<feature type="domain" description="HTH tetR-type" evidence="5">
    <location>
        <begin position="21"/>
        <end position="81"/>
    </location>
</feature>
<dbReference type="OrthoDB" id="4541465at2"/>
<keyword evidence="2 4" id="KW-0238">DNA-binding</keyword>
<evidence type="ECO:0000259" key="5">
    <source>
        <dbReference type="PROSITE" id="PS50977"/>
    </source>
</evidence>
<feature type="DNA-binding region" description="H-T-H motif" evidence="4">
    <location>
        <begin position="44"/>
        <end position="63"/>
    </location>
</feature>
<reference evidence="6 7" key="1">
    <citation type="submission" date="2019-07" db="EMBL/GenBank/DDBJ databases">
        <title>Deep subsurface shale carbon reservoir microbial communities from Ohio and West Virginia, USA.</title>
        <authorList>
            <person name="Wrighton K."/>
        </authorList>
    </citation>
    <scope>NUCLEOTIDE SEQUENCE [LARGE SCALE GENOMIC DNA]</scope>
    <source>
        <strain evidence="6 7">NP_8Ht</strain>
    </source>
</reference>
<accession>A0A5S5BEM2</accession>
<dbReference type="InterPro" id="IPR009057">
    <property type="entry name" value="Homeodomain-like_sf"/>
</dbReference>
<dbReference type="SUPFAM" id="SSF46689">
    <property type="entry name" value="Homeodomain-like"/>
    <property type="match status" value="1"/>
</dbReference>
<evidence type="ECO:0000256" key="3">
    <source>
        <dbReference type="ARBA" id="ARBA00023163"/>
    </source>
</evidence>
<evidence type="ECO:0000313" key="7">
    <source>
        <dbReference type="Proteomes" id="UP000324282"/>
    </source>
</evidence>
<dbReference type="PROSITE" id="PS50977">
    <property type="entry name" value="HTH_TETR_2"/>
    <property type="match status" value="1"/>
</dbReference>
<evidence type="ECO:0000256" key="2">
    <source>
        <dbReference type="ARBA" id="ARBA00023125"/>
    </source>
</evidence>
<evidence type="ECO:0000256" key="4">
    <source>
        <dbReference type="PROSITE-ProRule" id="PRU00335"/>
    </source>
</evidence>